<evidence type="ECO:0000313" key="34">
    <source>
        <dbReference type="Proteomes" id="UP000491334"/>
    </source>
</evidence>
<dbReference type="PANTHER" id="PTHR43046">
    <property type="entry name" value="GDP-MANNOSE MANNOSYL HYDROLASE"/>
    <property type="match status" value="1"/>
</dbReference>
<accession>E5XZU8</accession>
<evidence type="ECO:0000313" key="28">
    <source>
        <dbReference type="Proteomes" id="UP000461165"/>
    </source>
</evidence>
<dbReference type="Proteomes" id="UP000481350">
    <property type="component" value="Unassembled WGS sequence"/>
</dbReference>
<evidence type="ECO:0000313" key="12">
    <source>
        <dbReference type="EMBL" id="KAB7234586.1"/>
    </source>
</evidence>
<dbReference type="Proteomes" id="UP000432196">
    <property type="component" value="Unassembled WGS sequence"/>
</dbReference>
<dbReference type="OMA" id="TLPGGWC"/>
<dbReference type="EMBL" id="CP008885">
    <property type="protein sequence ID" value="AIF90519.1"/>
    <property type="molecule type" value="Genomic_DNA"/>
</dbReference>
<dbReference type="Proteomes" id="UP000476628">
    <property type="component" value="Unassembled WGS sequence"/>
</dbReference>
<evidence type="ECO:0000313" key="6">
    <source>
        <dbReference type="EMBL" id="KAB6909782.1"/>
    </source>
</evidence>
<dbReference type="Gene3D" id="6.10.250.1120">
    <property type="match status" value="1"/>
</dbReference>
<evidence type="ECO:0000313" key="29">
    <source>
        <dbReference type="Proteomes" id="UP000466472"/>
    </source>
</evidence>
<dbReference type="EMBL" id="WXDR01000024">
    <property type="protein sequence ID" value="MZU09122.1"/>
    <property type="molecule type" value="Genomic_DNA"/>
</dbReference>
<evidence type="ECO:0000256" key="1">
    <source>
        <dbReference type="ARBA" id="ARBA00001946"/>
    </source>
</evidence>
<dbReference type="Proteomes" id="UP000467387">
    <property type="component" value="Unassembled WGS sequence"/>
</dbReference>
<evidence type="ECO:0000313" key="20">
    <source>
        <dbReference type="EMBL" id="RGW65131.1"/>
    </source>
</evidence>
<comment type="cofactor">
    <cofactor evidence="1">
        <name>Mg(2+)</name>
        <dbReference type="ChEBI" id="CHEBI:18420"/>
    </cofactor>
</comment>
<dbReference type="GO" id="GO:0016787">
    <property type="term" value="F:hydrolase activity"/>
    <property type="evidence" value="ECO:0007669"/>
    <property type="project" value="UniProtKB-KW"/>
</dbReference>
<dbReference type="EMBL" id="JAHOFX010000003">
    <property type="protein sequence ID" value="MBV3438059.1"/>
    <property type="molecule type" value="Genomic_DNA"/>
</dbReference>
<dbReference type="KEGG" id="blx:GS08_05100"/>
<reference evidence="14" key="5">
    <citation type="submission" date="2021-06" db="EMBL/GenBank/DDBJ databases">
        <title>Collection of gut derived symbiotic bacterial strains cultured from healthy donors.</title>
        <authorList>
            <person name="Lin H."/>
            <person name="Littmann E."/>
            <person name="Pamer E.G."/>
        </authorList>
    </citation>
    <scope>NUCLEOTIDE SEQUENCE</scope>
    <source>
        <strain evidence="14">MSK.19.9</strain>
    </source>
</reference>
<dbReference type="EMBL" id="QSRH01000013">
    <property type="protein sequence ID" value="RGL01624.1"/>
    <property type="molecule type" value="Genomic_DNA"/>
</dbReference>
<dbReference type="Proteomes" id="UP000028505">
    <property type="component" value="Chromosome"/>
</dbReference>
<reference evidence="25 26" key="4">
    <citation type="journal article" date="2019" name="Nat. Med.">
        <title>A library of human gut bacterial isolates paired with longitudinal multiomics data enables mechanistic microbiome research.</title>
        <authorList>
            <person name="Poyet M."/>
            <person name="Groussin M."/>
            <person name="Gibbons S.M."/>
            <person name="Avila-Pacheco J."/>
            <person name="Jiang X."/>
            <person name="Kearney S.M."/>
            <person name="Perrotta A.R."/>
            <person name="Berdy B."/>
            <person name="Zhao S."/>
            <person name="Lieberman T.D."/>
            <person name="Swanson P.K."/>
            <person name="Smith M."/>
            <person name="Roesemann S."/>
            <person name="Alexander J.E."/>
            <person name="Rich S.A."/>
            <person name="Livny J."/>
            <person name="Vlamakis H."/>
            <person name="Clish C."/>
            <person name="Bullock K."/>
            <person name="Deik A."/>
            <person name="Scott J."/>
            <person name="Pierce K.A."/>
            <person name="Xavier R.J."/>
            <person name="Alm E.J."/>
        </authorList>
    </citation>
    <scope>NUCLEOTIDE SEQUENCE [LARGE SCALE GENOMIC DNA]</scope>
    <source>
        <strain evidence="12 27">BIOML-A118</strain>
        <strain evidence="11 31">BIOML-A136</strain>
        <strain evidence="10 28">BIOML-A166</strain>
        <strain evidence="9 25">BIOML-A201</strain>
        <strain evidence="8 30">BIOML-A210</strain>
        <strain evidence="6 33">BIOML-A283</strain>
        <strain evidence="7 34">BIOML-A284</strain>
        <strain evidence="5 32">BIOML-A320</strain>
        <strain evidence="16 29">BIOML-A395</strain>
        <strain evidence="17">BIOML-A409</strain>
        <strain evidence="13 26">BIOML-A75</strain>
    </source>
</reference>
<evidence type="ECO:0000313" key="5">
    <source>
        <dbReference type="EMBL" id="KAB6838193.1"/>
    </source>
</evidence>
<dbReference type="Proteomes" id="UP001195937">
    <property type="component" value="Unassembled WGS sequence"/>
</dbReference>
<dbReference type="EMBL" id="WDTJ01000018">
    <property type="protein sequence ID" value="KAB7234586.1"/>
    <property type="molecule type" value="Genomic_DNA"/>
</dbReference>
<dbReference type="Proteomes" id="UP000261186">
    <property type="component" value="Unassembled WGS sequence"/>
</dbReference>
<evidence type="ECO:0000313" key="24">
    <source>
        <dbReference type="Proteomes" id="UP000265775"/>
    </source>
</evidence>
<organism evidence="15 35">
    <name type="scientific">Bifidobacterium longum</name>
    <dbReference type="NCBI Taxonomy" id="216816"/>
    <lineage>
        <taxon>Bacteria</taxon>
        <taxon>Bacillati</taxon>
        <taxon>Actinomycetota</taxon>
        <taxon>Actinomycetes</taxon>
        <taxon>Bifidobacteriales</taxon>
        <taxon>Bifidobacteriaceae</taxon>
        <taxon>Bifidobacterium</taxon>
    </lineage>
</organism>
<evidence type="ECO:0000313" key="14">
    <source>
        <dbReference type="EMBL" id="MBV3438059.1"/>
    </source>
</evidence>
<dbReference type="RefSeq" id="WP_007054239.1">
    <property type="nucleotide sequence ID" value="NZ_AP014658.1"/>
</dbReference>
<protein>
    <submittedName>
        <fullName evidence="4">ADP-ribose pyrophosphatase</fullName>
    </submittedName>
    <submittedName>
        <fullName evidence="16">NUDIX domain-containing protein</fullName>
    </submittedName>
    <submittedName>
        <fullName evidence="15">NUDIX hydrolase</fullName>
        <ecNumber evidence="15">3.6.-.-</ecNumber>
    </submittedName>
</protein>
<dbReference type="EMBL" id="WDWU01000002">
    <property type="protein sequence ID" value="KAB7057839.1"/>
    <property type="molecule type" value="Genomic_DNA"/>
</dbReference>
<evidence type="ECO:0000313" key="31">
    <source>
        <dbReference type="Proteomes" id="UP000476628"/>
    </source>
</evidence>
<dbReference type="Pfam" id="PF00293">
    <property type="entry name" value="NUDIX"/>
    <property type="match status" value="1"/>
</dbReference>
<dbReference type="Proteomes" id="UP000265775">
    <property type="component" value="Unassembled WGS sequence"/>
</dbReference>
<dbReference type="SUPFAM" id="SSF55811">
    <property type="entry name" value="Nudix"/>
    <property type="match status" value="1"/>
</dbReference>
<reference evidence="4 21" key="2">
    <citation type="submission" date="2014-07" db="EMBL/GenBank/DDBJ databases">
        <title>Bifidobacterium longum genome.</title>
        <authorList>
            <person name="Yuan J."/>
            <person name="Wei X."/>
            <person name="Li H."/>
            <person name="Liu W."/>
            <person name="Wang X."/>
        </authorList>
    </citation>
    <scope>NUCLEOTIDE SEQUENCE [LARGE SCALE GENOMIC DNA]</scope>
    <source>
        <strain evidence="4 21">BXY01</strain>
    </source>
</reference>
<dbReference type="EMBL" id="WDRV01000014">
    <property type="protein sequence ID" value="KAB7321611.1"/>
    <property type="molecule type" value="Genomic_DNA"/>
</dbReference>
<evidence type="ECO:0000313" key="11">
    <source>
        <dbReference type="EMBL" id="KAB7204434.1"/>
    </source>
</evidence>
<dbReference type="Proteomes" id="UP001272183">
    <property type="component" value="Unassembled WGS sequence"/>
</dbReference>
<evidence type="ECO:0000256" key="2">
    <source>
        <dbReference type="ARBA" id="ARBA00022801"/>
    </source>
</evidence>
<evidence type="ECO:0000313" key="35">
    <source>
        <dbReference type="Proteomes" id="UP001272183"/>
    </source>
</evidence>
<dbReference type="PROSITE" id="PS51462">
    <property type="entry name" value="NUDIX"/>
    <property type="match status" value="1"/>
</dbReference>
<evidence type="ECO:0000313" key="19">
    <source>
        <dbReference type="EMBL" id="RGL46367.1"/>
    </source>
</evidence>
<dbReference type="InterPro" id="IPR015797">
    <property type="entry name" value="NUDIX_hydrolase-like_dom_sf"/>
</dbReference>
<feature type="domain" description="Nudix hydrolase" evidence="3">
    <location>
        <begin position="67"/>
        <end position="195"/>
    </location>
</feature>
<evidence type="ECO:0000313" key="22">
    <source>
        <dbReference type="Proteomes" id="UP000261186"/>
    </source>
</evidence>
<evidence type="ECO:0000313" key="4">
    <source>
        <dbReference type="EMBL" id="AIF90519.1"/>
    </source>
</evidence>
<dbReference type="Proteomes" id="UP000461165">
    <property type="component" value="Unassembled WGS sequence"/>
</dbReference>
<proteinExistence type="predicted"/>
<evidence type="ECO:0000313" key="7">
    <source>
        <dbReference type="EMBL" id="KAB6915387.1"/>
    </source>
</evidence>
<reference evidence="22 23" key="3">
    <citation type="submission" date="2018-08" db="EMBL/GenBank/DDBJ databases">
        <title>A genome reference for cultivated species of the human gut microbiota.</title>
        <authorList>
            <person name="Zou Y."/>
            <person name="Xue W."/>
            <person name="Luo G."/>
        </authorList>
    </citation>
    <scope>NUCLEOTIDE SEQUENCE [LARGE SCALE GENOMIC DNA]</scope>
    <source>
        <strain evidence="20 24">AF11-12</strain>
        <strain evidence="19 23">TF06-45A</strain>
        <strain evidence="18 22">TF08-4AC</strain>
    </source>
</reference>
<dbReference type="Proteomes" id="UP000491334">
    <property type="component" value="Unassembled WGS sequence"/>
</dbReference>
<dbReference type="Proteomes" id="UP000460333">
    <property type="component" value="Unassembled WGS sequence"/>
</dbReference>
<dbReference type="EMBL" id="WDVF01000008">
    <property type="protein sequence ID" value="KAB7135744.1"/>
    <property type="molecule type" value="Genomic_DNA"/>
</dbReference>
<dbReference type="EC" id="3.6.-.-" evidence="15"/>
<evidence type="ECO:0000313" key="10">
    <source>
        <dbReference type="EMBL" id="KAB7135744.1"/>
    </source>
</evidence>
<name>A0A075NGF8_BIFLN</name>
<evidence type="ECO:0000259" key="3">
    <source>
        <dbReference type="PROSITE" id="PS51462"/>
    </source>
</evidence>
<dbReference type="AlphaFoldDB" id="A0A075NGF8"/>
<evidence type="ECO:0000313" key="26">
    <source>
        <dbReference type="Proteomes" id="UP000451234"/>
    </source>
</evidence>
<evidence type="ECO:0000313" key="30">
    <source>
        <dbReference type="Proteomes" id="UP000467387"/>
    </source>
</evidence>
<evidence type="ECO:0000313" key="21">
    <source>
        <dbReference type="Proteomes" id="UP000028505"/>
    </source>
</evidence>
<evidence type="ECO:0000313" key="9">
    <source>
        <dbReference type="EMBL" id="KAB7070735.1"/>
    </source>
</evidence>
<evidence type="ECO:0000313" key="18">
    <source>
        <dbReference type="EMBL" id="RGL01624.1"/>
    </source>
</evidence>
<dbReference type="EMBL" id="WXEF01000027">
    <property type="protein sequence ID" value="MZR89410.1"/>
    <property type="molecule type" value="Genomic_DNA"/>
</dbReference>
<evidence type="ECO:0000313" key="33">
    <source>
        <dbReference type="Proteomes" id="UP000481350"/>
    </source>
</evidence>
<evidence type="ECO:0000313" key="32">
    <source>
        <dbReference type="Proteomes" id="UP000478746"/>
    </source>
</evidence>
<dbReference type="Proteomes" id="UP000478746">
    <property type="component" value="Unassembled WGS sequence"/>
</dbReference>
<dbReference type="EMBL" id="WDZP01000057">
    <property type="protein sequence ID" value="KAB6915387.1"/>
    <property type="molecule type" value="Genomic_DNA"/>
</dbReference>
<dbReference type="PANTHER" id="PTHR43046:SF16">
    <property type="entry name" value="ADP-RIBOSE PYROPHOSPHATASE YJHB-RELATED"/>
    <property type="match status" value="1"/>
</dbReference>
<dbReference type="Proteomes" id="UP000638311">
    <property type="component" value="Unassembled WGS sequence"/>
</dbReference>
<evidence type="ECO:0000313" key="23">
    <source>
        <dbReference type="Proteomes" id="UP000261288"/>
    </source>
</evidence>
<dbReference type="EMBL" id="JAWUDL010000020">
    <property type="protein sequence ID" value="MDW7546962.1"/>
    <property type="molecule type" value="Genomic_DNA"/>
</dbReference>
<dbReference type="Proteomes" id="UP000451234">
    <property type="component" value="Unassembled WGS sequence"/>
</dbReference>
<evidence type="ECO:0000313" key="16">
    <source>
        <dbReference type="EMBL" id="MZR89410.1"/>
    </source>
</evidence>
<dbReference type="EMBL" id="QSAR01000003">
    <property type="protein sequence ID" value="RGW65131.1"/>
    <property type="molecule type" value="Genomic_DNA"/>
</dbReference>
<evidence type="ECO:0000313" key="15">
    <source>
        <dbReference type="EMBL" id="MDW7546962.1"/>
    </source>
</evidence>
<dbReference type="EMBL" id="WDZO01000053">
    <property type="protein sequence ID" value="KAB6909782.1"/>
    <property type="molecule type" value="Genomic_DNA"/>
</dbReference>
<reference evidence="15" key="6">
    <citation type="submission" date="2023-10" db="EMBL/GenBank/DDBJ databases">
        <title>Supernatant from a Refined Defined Microbial Community Protects Mice from Clostridioides difficile Infection.</title>
        <authorList>
            <person name="Douchant K."/>
            <person name="He S.-M."/>
            <person name="Noordhof C."/>
            <person name="Greenlaw J."/>
            <person name="Schroeter K."/>
            <person name="Vancuren S.J."/>
            <person name="Sjaarda C."/>
            <person name="Allen-Vercoe E."/>
            <person name="Gloor G.B."/>
            <person name="Vanner S.J."/>
            <person name="Petrof E.O."/>
            <person name="Sheth P.M."/>
            <person name="Guzman M."/>
        </authorList>
    </citation>
    <scope>NUCLEOTIDE SEQUENCE</scope>
    <source>
        <strain evidence="15">16-6-I_4_FM</strain>
    </source>
</reference>
<dbReference type="Pfam" id="PF12535">
    <property type="entry name" value="Nudix_N"/>
    <property type="match status" value="1"/>
</dbReference>
<evidence type="ECO:0000313" key="13">
    <source>
        <dbReference type="EMBL" id="KAB7321611.1"/>
    </source>
</evidence>
<dbReference type="Proteomes" id="UP000261288">
    <property type="component" value="Unassembled WGS sequence"/>
</dbReference>
<evidence type="ECO:0000313" key="27">
    <source>
        <dbReference type="Proteomes" id="UP000460333"/>
    </source>
</evidence>
<accession>A0A075NGF8</accession>
<dbReference type="EMBL" id="WDWL01000016">
    <property type="protein sequence ID" value="KAB7070735.1"/>
    <property type="molecule type" value="Genomic_DNA"/>
</dbReference>
<dbReference type="EMBL" id="QSRZ01000010">
    <property type="protein sequence ID" value="RGL46367.1"/>
    <property type="molecule type" value="Genomic_DNA"/>
</dbReference>
<evidence type="ECO:0000313" key="25">
    <source>
        <dbReference type="Proteomes" id="UP000432196"/>
    </source>
</evidence>
<dbReference type="EMBL" id="WDUB01000001">
    <property type="protein sequence ID" value="KAB7204434.1"/>
    <property type="molecule type" value="Genomic_DNA"/>
</dbReference>
<dbReference type="InterPro" id="IPR000086">
    <property type="entry name" value="NUDIX_hydrolase_dom"/>
</dbReference>
<reference evidence="4 21" key="1">
    <citation type="submission" date="2014-06" db="EMBL/GenBank/DDBJ databases">
        <authorList>
            <person name="Zhao X."/>
        </authorList>
    </citation>
    <scope>NUCLEOTIDE SEQUENCE [LARGE SCALE GENOMIC DNA]</scope>
    <source>
        <strain evidence="4 21">BXY01</strain>
    </source>
</reference>
<evidence type="ECO:0000313" key="8">
    <source>
        <dbReference type="EMBL" id="KAB7057839.1"/>
    </source>
</evidence>
<keyword evidence="2 15" id="KW-0378">Hydrolase</keyword>
<dbReference type="Proteomes" id="UP000466472">
    <property type="component" value="Unassembled WGS sequence"/>
</dbReference>
<sequence length="206" mass="23433">MMATNRTLLEQARELQALAQTGLMYCKDPFDRERYERIRAMAVDMLSTQVDAPAGQVSRLLSAGYPTPKLDTRAAIFDEEGRILMTHENSGEWSLPGGWVDENQSIRSNAVKEVKEETGLDVRGERLIAVQDCANHNALTYPYGVLKFFVLCSRAGGWFSANIETTEIRYFEEDRLPRLSETRNTAEQIAMCFAAHRDPDWMTLFE</sequence>
<dbReference type="InterPro" id="IPR059176">
    <property type="entry name" value="UDP-X_N"/>
</dbReference>
<dbReference type="Gene3D" id="3.90.79.10">
    <property type="entry name" value="Nucleoside Triphosphate Pyrophosphohydrolase"/>
    <property type="match status" value="1"/>
</dbReference>
<dbReference type="EMBL" id="WEAY01000008">
    <property type="protein sequence ID" value="KAB6838193.1"/>
    <property type="molecule type" value="Genomic_DNA"/>
</dbReference>
<evidence type="ECO:0000313" key="17">
    <source>
        <dbReference type="EMBL" id="MZU09122.1"/>
    </source>
</evidence>
<gene>
    <name evidence="20" type="ORF">DWV59_03145</name>
    <name evidence="19" type="ORF">DXC63_09340</name>
    <name evidence="18" type="ORF">DXC85_09790</name>
    <name evidence="13" type="ORF">GBB65_09675</name>
    <name evidence="12" type="ORF">GBC43_09690</name>
    <name evidence="11" type="ORF">GBC45_01640</name>
    <name evidence="10" type="ORF">GBC97_05235</name>
    <name evidence="9" type="ORF">GBI83_10160</name>
    <name evidence="8" type="ORF">GBI87_01980</name>
    <name evidence="6" type="ORF">GBJ98_11075</name>
    <name evidence="7" type="ORF">GBK06_10995</name>
    <name evidence="5" type="ORF">GBK08_05335</name>
    <name evidence="4" type="ORF">GS08_05100</name>
    <name evidence="16" type="ORF">GT999_09090</name>
    <name evidence="17" type="ORF">GUA24_09025</name>
    <name evidence="14" type="ORF">KSW34_03225</name>
    <name evidence="15" type="ORF">SCX10_09050</name>
</gene>